<accession>B4N5Q8</accession>
<comment type="subcellular location">
    <subcellularLocation>
        <location evidence="1">Cell membrane</location>
        <topology evidence="1">Multi-pass membrane protein</topology>
    </subcellularLocation>
</comment>
<evidence type="ECO:0000256" key="4">
    <source>
        <dbReference type="ARBA" id="ARBA00022989"/>
    </source>
</evidence>
<dbReference type="GO" id="GO:0005886">
    <property type="term" value="C:plasma membrane"/>
    <property type="evidence" value="ECO:0007669"/>
    <property type="project" value="UniProtKB-SubCell"/>
</dbReference>
<keyword evidence="5 8" id="KW-0472">Membrane</keyword>
<evidence type="ECO:0000256" key="1">
    <source>
        <dbReference type="ARBA" id="ARBA00004651"/>
    </source>
</evidence>
<protein>
    <recommendedName>
        <fullName evidence="11">Ionotropic glutamate receptor C-terminal domain-containing protein</fullName>
    </recommendedName>
</protein>
<evidence type="ECO:0000313" key="9">
    <source>
        <dbReference type="EMBL" id="EDW79697.2"/>
    </source>
</evidence>
<name>B4N5Q8_DROWI</name>
<dbReference type="SUPFAM" id="SSF53850">
    <property type="entry name" value="Periplasmic binding protein-like II"/>
    <property type="match status" value="1"/>
</dbReference>
<dbReference type="PANTHER" id="PTHR42643">
    <property type="entry name" value="IONOTROPIC RECEPTOR 20A-RELATED"/>
    <property type="match status" value="1"/>
</dbReference>
<proteinExistence type="predicted"/>
<dbReference type="KEGG" id="dwi:6646271"/>
<dbReference type="Proteomes" id="UP000007798">
    <property type="component" value="Unassembled WGS sequence"/>
</dbReference>
<keyword evidence="10" id="KW-1185">Reference proteome</keyword>
<keyword evidence="6" id="KW-0675">Receptor</keyword>
<evidence type="ECO:0000256" key="5">
    <source>
        <dbReference type="ARBA" id="ARBA00023136"/>
    </source>
</evidence>
<dbReference type="InterPro" id="IPR052192">
    <property type="entry name" value="Insect_Ionotropic_Sensory_Rcpt"/>
</dbReference>
<feature type="transmembrane region" description="Helical" evidence="8">
    <location>
        <begin position="252"/>
        <end position="273"/>
    </location>
</feature>
<dbReference type="InParanoid" id="B4N5Q8"/>
<feature type="transmembrane region" description="Helical" evidence="8">
    <location>
        <begin position="494"/>
        <end position="519"/>
    </location>
</feature>
<keyword evidence="7" id="KW-0325">Glycoprotein</keyword>
<evidence type="ECO:0000256" key="6">
    <source>
        <dbReference type="ARBA" id="ARBA00023170"/>
    </source>
</evidence>
<keyword evidence="4 8" id="KW-1133">Transmembrane helix</keyword>
<evidence type="ECO:0000256" key="8">
    <source>
        <dbReference type="SAM" id="Phobius"/>
    </source>
</evidence>
<dbReference type="AlphaFoldDB" id="B4N5Q8"/>
<organism evidence="9 10">
    <name type="scientific">Drosophila willistoni</name>
    <name type="common">Fruit fly</name>
    <dbReference type="NCBI Taxonomy" id="7260"/>
    <lineage>
        <taxon>Eukaryota</taxon>
        <taxon>Metazoa</taxon>
        <taxon>Ecdysozoa</taxon>
        <taxon>Arthropoda</taxon>
        <taxon>Hexapoda</taxon>
        <taxon>Insecta</taxon>
        <taxon>Pterygota</taxon>
        <taxon>Neoptera</taxon>
        <taxon>Endopterygota</taxon>
        <taxon>Diptera</taxon>
        <taxon>Brachycera</taxon>
        <taxon>Muscomorpha</taxon>
        <taxon>Ephydroidea</taxon>
        <taxon>Drosophilidae</taxon>
        <taxon>Drosophila</taxon>
        <taxon>Sophophora</taxon>
    </lineage>
</organism>
<dbReference type="HOGENOM" id="CLU_466364_0_0_1"/>
<feature type="transmembrane region" description="Helical" evidence="8">
    <location>
        <begin position="309"/>
        <end position="328"/>
    </location>
</feature>
<dbReference type="OrthoDB" id="7969653at2759"/>
<keyword evidence="2" id="KW-1003">Cell membrane</keyword>
<reference evidence="9 10" key="1">
    <citation type="journal article" date="2007" name="Nature">
        <title>Evolution of genes and genomes on the Drosophila phylogeny.</title>
        <authorList>
            <consortium name="Drosophila 12 Genomes Consortium"/>
            <person name="Clark A.G."/>
            <person name="Eisen M.B."/>
            <person name="Smith D.R."/>
            <person name="Bergman C.M."/>
            <person name="Oliver B."/>
            <person name="Markow T.A."/>
            <person name="Kaufman T.C."/>
            <person name="Kellis M."/>
            <person name="Gelbart W."/>
            <person name="Iyer V.N."/>
            <person name="Pollard D.A."/>
            <person name="Sackton T.B."/>
            <person name="Larracuente A.M."/>
            <person name="Singh N.D."/>
            <person name="Abad J.P."/>
            <person name="Abt D.N."/>
            <person name="Adryan B."/>
            <person name="Aguade M."/>
            <person name="Akashi H."/>
            <person name="Anderson W.W."/>
            <person name="Aquadro C.F."/>
            <person name="Ardell D.H."/>
            <person name="Arguello R."/>
            <person name="Artieri C.G."/>
            <person name="Barbash D.A."/>
            <person name="Barker D."/>
            <person name="Barsanti P."/>
            <person name="Batterham P."/>
            <person name="Batzoglou S."/>
            <person name="Begun D."/>
            <person name="Bhutkar A."/>
            <person name="Blanco E."/>
            <person name="Bosak S.A."/>
            <person name="Bradley R.K."/>
            <person name="Brand A.D."/>
            <person name="Brent M.R."/>
            <person name="Brooks A.N."/>
            <person name="Brown R.H."/>
            <person name="Butlin R.K."/>
            <person name="Caggese C."/>
            <person name="Calvi B.R."/>
            <person name="Bernardo de Carvalho A."/>
            <person name="Caspi A."/>
            <person name="Castrezana S."/>
            <person name="Celniker S.E."/>
            <person name="Chang J.L."/>
            <person name="Chapple C."/>
            <person name="Chatterji S."/>
            <person name="Chinwalla A."/>
            <person name="Civetta A."/>
            <person name="Clifton S.W."/>
            <person name="Comeron J.M."/>
            <person name="Costello J.C."/>
            <person name="Coyne J.A."/>
            <person name="Daub J."/>
            <person name="David R.G."/>
            <person name="Delcher A.L."/>
            <person name="Delehaunty K."/>
            <person name="Do C.B."/>
            <person name="Ebling H."/>
            <person name="Edwards K."/>
            <person name="Eickbush T."/>
            <person name="Evans J.D."/>
            <person name="Filipski A."/>
            <person name="Findeiss S."/>
            <person name="Freyhult E."/>
            <person name="Fulton L."/>
            <person name="Fulton R."/>
            <person name="Garcia A.C."/>
            <person name="Gardiner A."/>
            <person name="Garfield D.A."/>
            <person name="Garvin B.E."/>
            <person name="Gibson G."/>
            <person name="Gilbert D."/>
            <person name="Gnerre S."/>
            <person name="Godfrey J."/>
            <person name="Good R."/>
            <person name="Gotea V."/>
            <person name="Gravely B."/>
            <person name="Greenberg A.J."/>
            <person name="Griffiths-Jones S."/>
            <person name="Gross S."/>
            <person name="Guigo R."/>
            <person name="Gustafson E.A."/>
            <person name="Haerty W."/>
            <person name="Hahn M.W."/>
            <person name="Halligan D.L."/>
            <person name="Halpern A.L."/>
            <person name="Halter G.M."/>
            <person name="Han M.V."/>
            <person name="Heger A."/>
            <person name="Hillier L."/>
            <person name="Hinrichs A.S."/>
            <person name="Holmes I."/>
            <person name="Hoskins R.A."/>
            <person name="Hubisz M.J."/>
            <person name="Hultmark D."/>
            <person name="Huntley M.A."/>
            <person name="Jaffe D.B."/>
            <person name="Jagadeeshan S."/>
            <person name="Jeck W.R."/>
            <person name="Johnson J."/>
            <person name="Jones C.D."/>
            <person name="Jordan W.C."/>
            <person name="Karpen G.H."/>
            <person name="Kataoka E."/>
            <person name="Keightley P.D."/>
            <person name="Kheradpour P."/>
            <person name="Kirkness E.F."/>
            <person name="Koerich L.B."/>
            <person name="Kristiansen K."/>
            <person name="Kudrna D."/>
            <person name="Kulathinal R.J."/>
            <person name="Kumar S."/>
            <person name="Kwok R."/>
            <person name="Lander E."/>
            <person name="Langley C.H."/>
            <person name="Lapoint R."/>
            <person name="Lazzaro B.P."/>
            <person name="Lee S.J."/>
            <person name="Levesque L."/>
            <person name="Li R."/>
            <person name="Lin C.F."/>
            <person name="Lin M.F."/>
            <person name="Lindblad-Toh K."/>
            <person name="Llopart A."/>
            <person name="Long M."/>
            <person name="Low L."/>
            <person name="Lozovsky E."/>
            <person name="Lu J."/>
            <person name="Luo M."/>
            <person name="Machado C.A."/>
            <person name="Makalowski W."/>
            <person name="Marzo M."/>
            <person name="Matsuda M."/>
            <person name="Matzkin L."/>
            <person name="McAllister B."/>
            <person name="McBride C.S."/>
            <person name="McKernan B."/>
            <person name="McKernan K."/>
            <person name="Mendez-Lago M."/>
            <person name="Minx P."/>
            <person name="Mollenhauer M.U."/>
            <person name="Montooth K."/>
            <person name="Mount S.M."/>
            <person name="Mu X."/>
            <person name="Myers E."/>
            <person name="Negre B."/>
            <person name="Newfeld S."/>
            <person name="Nielsen R."/>
            <person name="Noor M.A."/>
            <person name="O'Grady P."/>
            <person name="Pachter L."/>
            <person name="Papaceit M."/>
            <person name="Parisi M.J."/>
            <person name="Parisi M."/>
            <person name="Parts L."/>
            <person name="Pedersen J.S."/>
            <person name="Pesole G."/>
            <person name="Phillippy A.M."/>
            <person name="Ponting C.P."/>
            <person name="Pop M."/>
            <person name="Porcelli D."/>
            <person name="Powell J.R."/>
            <person name="Prohaska S."/>
            <person name="Pruitt K."/>
            <person name="Puig M."/>
            <person name="Quesneville H."/>
            <person name="Ram K.R."/>
            <person name="Rand D."/>
            <person name="Rasmussen M.D."/>
            <person name="Reed L.K."/>
            <person name="Reenan R."/>
            <person name="Reily A."/>
            <person name="Remington K.A."/>
            <person name="Rieger T.T."/>
            <person name="Ritchie M.G."/>
            <person name="Robin C."/>
            <person name="Rogers Y.H."/>
            <person name="Rohde C."/>
            <person name="Rozas J."/>
            <person name="Rubenfield M.J."/>
            <person name="Ruiz A."/>
            <person name="Russo S."/>
            <person name="Salzberg S.L."/>
            <person name="Sanchez-Gracia A."/>
            <person name="Saranga D.J."/>
            <person name="Sato H."/>
            <person name="Schaeffer S.W."/>
            <person name="Schatz M.C."/>
            <person name="Schlenke T."/>
            <person name="Schwartz R."/>
            <person name="Segarra C."/>
            <person name="Singh R.S."/>
            <person name="Sirot L."/>
            <person name="Sirota M."/>
            <person name="Sisneros N.B."/>
            <person name="Smith C.D."/>
            <person name="Smith T.F."/>
            <person name="Spieth J."/>
            <person name="Stage D.E."/>
            <person name="Stark A."/>
            <person name="Stephan W."/>
            <person name="Strausberg R.L."/>
            <person name="Strempel S."/>
            <person name="Sturgill D."/>
            <person name="Sutton G."/>
            <person name="Sutton G.G."/>
            <person name="Tao W."/>
            <person name="Teichmann S."/>
            <person name="Tobari Y.N."/>
            <person name="Tomimura Y."/>
            <person name="Tsolas J.M."/>
            <person name="Valente V.L."/>
            <person name="Venter E."/>
            <person name="Venter J.C."/>
            <person name="Vicario S."/>
            <person name="Vieira F.G."/>
            <person name="Vilella A.J."/>
            <person name="Villasante A."/>
            <person name="Walenz B."/>
            <person name="Wang J."/>
            <person name="Wasserman M."/>
            <person name="Watts T."/>
            <person name="Wilson D."/>
            <person name="Wilson R.K."/>
            <person name="Wing R.A."/>
            <person name="Wolfner M.F."/>
            <person name="Wong A."/>
            <person name="Wong G.K."/>
            <person name="Wu C.I."/>
            <person name="Wu G."/>
            <person name="Yamamoto D."/>
            <person name="Yang H.P."/>
            <person name="Yang S.P."/>
            <person name="Yorke J.A."/>
            <person name="Yoshida K."/>
            <person name="Zdobnov E."/>
            <person name="Zhang P."/>
            <person name="Zhang Y."/>
            <person name="Zimin A.V."/>
            <person name="Baldwin J."/>
            <person name="Abdouelleil A."/>
            <person name="Abdulkadir J."/>
            <person name="Abebe A."/>
            <person name="Abera B."/>
            <person name="Abreu J."/>
            <person name="Acer S.C."/>
            <person name="Aftuck L."/>
            <person name="Alexander A."/>
            <person name="An P."/>
            <person name="Anderson E."/>
            <person name="Anderson S."/>
            <person name="Arachi H."/>
            <person name="Azer M."/>
            <person name="Bachantsang P."/>
            <person name="Barry A."/>
            <person name="Bayul T."/>
            <person name="Berlin A."/>
            <person name="Bessette D."/>
            <person name="Bloom T."/>
            <person name="Blye J."/>
            <person name="Boguslavskiy L."/>
            <person name="Bonnet C."/>
            <person name="Boukhgalter B."/>
            <person name="Bourzgui I."/>
            <person name="Brown A."/>
            <person name="Cahill P."/>
            <person name="Channer S."/>
            <person name="Cheshatsang Y."/>
            <person name="Chuda L."/>
            <person name="Citroen M."/>
            <person name="Collymore A."/>
            <person name="Cooke P."/>
            <person name="Costello M."/>
            <person name="D'Aco K."/>
            <person name="Daza R."/>
            <person name="De Haan G."/>
            <person name="DeGray S."/>
            <person name="DeMaso C."/>
            <person name="Dhargay N."/>
            <person name="Dooley K."/>
            <person name="Dooley E."/>
            <person name="Doricent M."/>
            <person name="Dorje P."/>
            <person name="Dorjee K."/>
            <person name="Dupes A."/>
            <person name="Elong R."/>
            <person name="Falk J."/>
            <person name="Farina A."/>
            <person name="Faro S."/>
            <person name="Ferguson D."/>
            <person name="Fisher S."/>
            <person name="Foley C.D."/>
            <person name="Franke A."/>
            <person name="Friedrich D."/>
            <person name="Gadbois L."/>
            <person name="Gearin G."/>
            <person name="Gearin C.R."/>
            <person name="Giannoukos G."/>
            <person name="Goode T."/>
            <person name="Graham J."/>
            <person name="Grandbois E."/>
            <person name="Grewal S."/>
            <person name="Gyaltsen K."/>
            <person name="Hafez N."/>
            <person name="Hagos B."/>
            <person name="Hall J."/>
            <person name="Henson C."/>
            <person name="Hollinger A."/>
            <person name="Honan T."/>
            <person name="Huard M.D."/>
            <person name="Hughes L."/>
            <person name="Hurhula B."/>
            <person name="Husby M.E."/>
            <person name="Kamat A."/>
            <person name="Kanga B."/>
            <person name="Kashin S."/>
            <person name="Khazanovich D."/>
            <person name="Kisner P."/>
            <person name="Lance K."/>
            <person name="Lara M."/>
            <person name="Lee W."/>
            <person name="Lennon N."/>
            <person name="Letendre F."/>
            <person name="LeVine R."/>
            <person name="Lipovsky A."/>
            <person name="Liu X."/>
            <person name="Liu J."/>
            <person name="Liu S."/>
            <person name="Lokyitsang T."/>
            <person name="Lokyitsang Y."/>
            <person name="Lubonja R."/>
            <person name="Lui A."/>
            <person name="MacDonald P."/>
            <person name="Magnisalis V."/>
            <person name="Maru K."/>
            <person name="Matthews C."/>
            <person name="McCusker W."/>
            <person name="McDonough S."/>
            <person name="Mehta T."/>
            <person name="Meldrim J."/>
            <person name="Meneus L."/>
            <person name="Mihai O."/>
            <person name="Mihalev A."/>
            <person name="Mihova T."/>
            <person name="Mittelman R."/>
            <person name="Mlenga V."/>
            <person name="Montmayeur A."/>
            <person name="Mulrain L."/>
            <person name="Navidi A."/>
            <person name="Naylor J."/>
            <person name="Negash T."/>
            <person name="Nguyen T."/>
            <person name="Nguyen N."/>
            <person name="Nicol R."/>
            <person name="Norbu C."/>
            <person name="Norbu N."/>
            <person name="Novod N."/>
            <person name="O'Neill B."/>
            <person name="Osman S."/>
            <person name="Markiewicz E."/>
            <person name="Oyono O.L."/>
            <person name="Patti C."/>
            <person name="Phunkhang P."/>
            <person name="Pierre F."/>
            <person name="Priest M."/>
            <person name="Raghuraman S."/>
            <person name="Rege F."/>
            <person name="Reyes R."/>
            <person name="Rise C."/>
            <person name="Rogov P."/>
            <person name="Ross K."/>
            <person name="Ryan E."/>
            <person name="Settipalli S."/>
            <person name="Shea T."/>
            <person name="Sherpa N."/>
            <person name="Shi L."/>
            <person name="Shih D."/>
            <person name="Sparrow T."/>
            <person name="Spaulding J."/>
            <person name="Stalker J."/>
            <person name="Stange-Thomann N."/>
            <person name="Stavropoulos S."/>
            <person name="Stone C."/>
            <person name="Strader C."/>
            <person name="Tesfaye S."/>
            <person name="Thomson T."/>
            <person name="Thoulutsang Y."/>
            <person name="Thoulutsang D."/>
            <person name="Topham K."/>
            <person name="Topping I."/>
            <person name="Tsamla T."/>
            <person name="Vassiliev H."/>
            <person name="Vo A."/>
            <person name="Wangchuk T."/>
            <person name="Wangdi T."/>
            <person name="Weiand M."/>
            <person name="Wilkinson J."/>
            <person name="Wilson A."/>
            <person name="Yadav S."/>
            <person name="Young G."/>
            <person name="Yu Q."/>
            <person name="Zembek L."/>
            <person name="Zhong D."/>
            <person name="Zimmer A."/>
            <person name="Zwirko Z."/>
            <person name="Jaffe D.B."/>
            <person name="Alvarez P."/>
            <person name="Brockman W."/>
            <person name="Butler J."/>
            <person name="Chin C."/>
            <person name="Gnerre S."/>
            <person name="Grabherr M."/>
            <person name="Kleber M."/>
            <person name="Mauceli E."/>
            <person name="MacCallum I."/>
        </authorList>
    </citation>
    <scope>NUCLEOTIDE SEQUENCE [LARGE SCALE GENOMIC DNA]</scope>
    <source>
        <strain evidence="10">Tucson 14030-0811.24</strain>
    </source>
</reference>
<dbReference type="EMBL" id="CH964154">
    <property type="protein sequence ID" value="EDW79697.2"/>
    <property type="molecule type" value="Genomic_DNA"/>
</dbReference>
<dbReference type="FunCoup" id="B4N5Q8">
    <property type="interactions" value="11"/>
</dbReference>
<gene>
    <name evidence="9" type="primary">Dwil\GK17922</name>
    <name evidence="9" type="ORF">Dwil_GK17922</name>
</gene>
<evidence type="ECO:0000256" key="7">
    <source>
        <dbReference type="ARBA" id="ARBA00023180"/>
    </source>
</evidence>
<evidence type="ECO:0000256" key="3">
    <source>
        <dbReference type="ARBA" id="ARBA00022692"/>
    </source>
</evidence>
<evidence type="ECO:0000256" key="2">
    <source>
        <dbReference type="ARBA" id="ARBA00022475"/>
    </source>
</evidence>
<evidence type="ECO:0000313" key="10">
    <source>
        <dbReference type="Proteomes" id="UP000007798"/>
    </source>
</evidence>
<dbReference type="eggNOG" id="ENOG502SXUQ">
    <property type="taxonomic scope" value="Eukaryota"/>
</dbReference>
<dbReference type="PANTHER" id="PTHR42643:SF41">
    <property type="entry name" value="IONOTROPIC RECEPTOR 20A-RELATED"/>
    <property type="match status" value="1"/>
</dbReference>
<evidence type="ECO:0008006" key="11">
    <source>
        <dbReference type="Google" id="ProtNLM"/>
    </source>
</evidence>
<sequence>MLREVGEEGVTTVQMSHCAKEYLDREQLILQTPGPILIIVITDDRPPKGLFEHLKLAFQDADFLFVVDKSNENFIKDPKWVEFIKNGWEQGYVKLLFHTPYNGGAIYDKWLFPYMRFQPATVESFIHARNRFGDLEGFEIRVASYNNAPRCIIYNDEKGKLVFGGFYMRFVRHFLAARNATFVPVFIQGTPLHCTKALMSEEVDICADALVQNQTQEIAVTHALRLAYANVMVAHAEPLHSYRYLVAPFTTTTWICLMSYISAMVSFLSVIHWKQCHRWIYSEFLLEAISSLLFSGFRLKQVQGHARYILFAVMFLAGFVYSTMYLGFLKSILISEVFEKQINTFEELVERNVTIMMDEYDRILSLKYNLPEMLWPIVQVVSIETLMEHRNKFDNRYAYVLFTDRMNLYDYAQQFLHHKRLRRIPIKILFIFSGIPMRKTWFLRPHLSTAWASAFETGLTLKLTQEAEHEAMRTGVLPFLATESRELKPLSLDYFVMPAISLVLGYGMALISFIIELLIKRLRA</sequence>
<keyword evidence="3 8" id="KW-0812">Transmembrane</keyword>